<dbReference type="InterPro" id="IPR001633">
    <property type="entry name" value="EAL_dom"/>
</dbReference>
<evidence type="ECO:0000256" key="9">
    <source>
        <dbReference type="ARBA" id="ARBA00034290"/>
    </source>
</evidence>
<accession>A0A235EGV3</accession>
<evidence type="ECO:0000259" key="11">
    <source>
        <dbReference type="PROSITE" id="PS50883"/>
    </source>
</evidence>
<evidence type="ECO:0000256" key="8">
    <source>
        <dbReference type="ARBA" id="ARBA00023136"/>
    </source>
</evidence>
<dbReference type="RefSeq" id="WP_094291270.1">
    <property type="nucleotide sequence ID" value="NZ_NOIG01000012.1"/>
</dbReference>
<evidence type="ECO:0000313" key="13">
    <source>
        <dbReference type="Proteomes" id="UP000215441"/>
    </source>
</evidence>
<dbReference type="Gene3D" id="3.20.20.450">
    <property type="entry name" value="EAL domain"/>
    <property type="match status" value="1"/>
</dbReference>
<dbReference type="SUPFAM" id="SSF141868">
    <property type="entry name" value="EAL domain-like"/>
    <property type="match status" value="1"/>
</dbReference>
<dbReference type="InterPro" id="IPR024744">
    <property type="entry name" value="CSS-motif_dom"/>
</dbReference>
<feature type="transmembrane region" description="Helical" evidence="10">
    <location>
        <begin position="12"/>
        <end position="35"/>
    </location>
</feature>
<proteinExistence type="predicted"/>
<gene>
    <name evidence="12" type="ORF">CBY09_19670</name>
</gene>
<dbReference type="SMART" id="SM00052">
    <property type="entry name" value="EAL"/>
    <property type="match status" value="1"/>
</dbReference>
<keyword evidence="7 10" id="KW-1133">Transmembrane helix</keyword>
<evidence type="ECO:0000256" key="1">
    <source>
        <dbReference type="ARBA" id="ARBA00004651"/>
    </source>
</evidence>
<keyword evidence="8 10" id="KW-0472">Membrane</keyword>
<organism evidence="12 13">
    <name type="scientific">Acidovorax kalamii</name>
    <dbReference type="NCBI Taxonomy" id="2004485"/>
    <lineage>
        <taxon>Bacteria</taxon>
        <taxon>Pseudomonadati</taxon>
        <taxon>Pseudomonadota</taxon>
        <taxon>Betaproteobacteria</taxon>
        <taxon>Burkholderiales</taxon>
        <taxon>Comamonadaceae</taxon>
        <taxon>Acidovorax</taxon>
    </lineage>
</organism>
<dbReference type="GO" id="GO:0071111">
    <property type="term" value="F:cyclic-guanylate-specific phosphodiesterase activity"/>
    <property type="evidence" value="ECO:0007669"/>
    <property type="project" value="UniProtKB-EC"/>
</dbReference>
<dbReference type="OrthoDB" id="9813903at2"/>
<keyword evidence="5 10" id="KW-0812">Transmembrane</keyword>
<dbReference type="PROSITE" id="PS50883">
    <property type="entry name" value="EAL"/>
    <property type="match status" value="1"/>
</dbReference>
<dbReference type="Proteomes" id="UP000215441">
    <property type="component" value="Unassembled WGS sequence"/>
</dbReference>
<dbReference type="InterPro" id="IPR050706">
    <property type="entry name" value="Cyclic-di-GMP_PDE-like"/>
</dbReference>
<dbReference type="InterPro" id="IPR035919">
    <property type="entry name" value="EAL_sf"/>
</dbReference>
<dbReference type="AlphaFoldDB" id="A0A235EGV3"/>
<dbReference type="EC" id="3.1.4.52" evidence="2"/>
<comment type="catalytic activity">
    <reaction evidence="9">
        <text>3',3'-c-di-GMP + H2O = 5'-phosphoguanylyl(3'-&gt;5')guanosine + H(+)</text>
        <dbReference type="Rhea" id="RHEA:24902"/>
        <dbReference type="ChEBI" id="CHEBI:15377"/>
        <dbReference type="ChEBI" id="CHEBI:15378"/>
        <dbReference type="ChEBI" id="CHEBI:58754"/>
        <dbReference type="ChEBI" id="CHEBI:58805"/>
        <dbReference type="EC" id="3.1.4.52"/>
    </reaction>
</comment>
<dbReference type="GO" id="GO:0005886">
    <property type="term" value="C:plasma membrane"/>
    <property type="evidence" value="ECO:0007669"/>
    <property type="project" value="UniProtKB-SubCell"/>
</dbReference>
<dbReference type="PANTHER" id="PTHR33121:SF81">
    <property type="entry name" value="CYCLIC DI-GMP PHOSPHODIESTERASE PDEB-RELATED"/>
    <property type="match status" value="1"/>
</dbReference>
<evidence type="ECO:0000256" key="7">
    <source>
        <dbReference type="ARBA" id="ARBA00022989"/>
    </source>
</evidence>
<dbReference type="PANTHER" id="PTHR33121">
    <property type="entry name" value="CYCLIC DI-GMP PHOSPHODIESTERASE PDEF"/>
    <property type="match status" value="1"/>
</dbReference>
<keyword evidence="3" id="KW-1003">Cell membrane</keyword>
<dbReference type="Pfam" id="PF00563">
    <property type="entry name" value="EAL"/>
    <property type="match status" value="1"/>
</dbReference>
<evidence type="ECO:0000256" key="10">
    <source>
        <dbReference type="SAM" id="Phobius"/>
    </source>
</evidence>
<keyword evidence="13" id="KW-1185">Reference proteome</keyword>
<feature type="domain" description="EAL" evidence="11">
    <location>
        <begin position="269"/>
        <end position="521"/>
    </location>
</feature>
<evidence type="ECO:0000256" key="2">
    <source>
        <dbReference type="ARBA" id="ARBA00012282"/>
    </source>
</evidence>
<name>A0A235EGV3_9BURK</name>
<evidence type="ECO:0000256" key="3">
    <source>
        <dbReference type="ARBA" id="ARBA00022475"/>
    </source>
</evidence>
<evidence type="ECO:0000256" key="5">
    <source>
        <dbReference type="ARBA" id="ARBA00022692"/>
    </source>
</evidence>
<reference evidence="12 13" key="1">
    <citation type="submission" date="2017-07" db="EMBL/GenBank/DDBJ databases">
        <title>Acidovorax KNDSW TSA 6 genome sequence and assembly.</title>
        <authorList>
            <person name="Mayilraj S."/>
        </authorList>
    </citation>
    <scope>NUCLEOTIDE SEQUENCE [LARGE SCALE GENOMIC DNA]</scope>
    <source>
        <strain evidence="12 13">KNDSW-TSA6</strain>
    </source>
</reference>
<keyword evidence="6" id="KW-0378">Hydrolase</keyword>
<sequence>MPSMRRRVVILYSIGLAAIMVPILAAILLAAYMSVDRQRDRASAMAADILHRSHKVSDQLAHVFAELSTRQTPEPCAEPNLNLMRKLVIQSNLLLDVGYVADEQLVCSSFGSIGYRLGPKSYVSAAGYNIWTQFEHPLLPGSRLVVTGDAKTGFAALVHEGTVLDGAALDKKLTYGVLGVGRRKEIFHNGLFDPLWFDKIGDKYETSFFDGAGVVAWKRSDRYDYAAYVAIPRSEIEHDGWRVLLVLLPIGIGAAGVLAFVVAQLVRINGALPAALRVALKRGEFFLVYQPIVDLRTKEWVGAEALLRWRKSTGEFVSPDVFIPVAERNRLIERITQRVLELVASDAADLLRKRPDFHVAVNLSAQDICNPDICARLRAITTAMGINNQCIHIEATERVFLHAEQARKSVEALRAQGHLVAIDDFGTGYSSLSYLTEFTMDSLKIDKCFVGTIGQHAVTSHVIGHIIEMAKSLELKMIAEGIETEEQAEYLRAHGVQFGQGWLFSKPMPMHELVEQLASRRSPERPVGS</sequence>
<evidence type="ECO:0000256" key="6">
    <source>
        <dbReference type="ARBA" id="ARBA00022801"/>
    </source>
</evidence>
<dbReference type="Pfam" id="PF12792">
    <property type="entry name" value="CSS-motif"/>
    <property type="match status" value="1"/>
</dbReference>
<keyword evidence="4" id="KW-0973">c-di-GMP</keyword>
<comment type="subcellular location">
    <subcellularLocation>
        <location evidence="1">Cell membrane</location>
        <topology evidence="1">Multi-pass membrane protein</topology>
    </subcellularLocation>
</comment>
<protein>
    <recommendedName>
        <fullName evidence="2">cyclic-guanylate-specific phosphodiesterase</fullName>
        <ecNumber evidence="2">3.1.4.52</ecNumber>
    </recommendedName>
</protein>
<evidence type="ECO:0000313" key="12">
    <source>
        <dbReference type="EMBL" id="OYD48261.1"/>
    </source>
</evidence>
<dbReference type="EMBL" id="NOIG01000012">
    <property type="protein sequence ID" value="OYD48261.1"/>
    <property type="molecule type" value="Genomic_DNA"/>
</dbReference>
<dbReference type="CDD" id="cd01948">
    <property type="entry name" value="EAL"/>
    <property type="match status" value="1"/>
</dbReference>
<feature type="transmembrane region" description="Helical" evidence="10">
    <location>
        <begin position="243"/>
        <end position="266"/>
    </location>
</feature>
<evidence type="ECO:0000256" key="4">
    <source>
        <dbReference type="ARBA" id="ARBA00022636"/>
    </source>
</evidence>
<comment type="caution">
    <text evidence="12">The sequence shown here is derived from an EMBL/GenBank/DDBJ whole genome shotgun (WGS) entry which is preliminary data.</text>
</comment>